<feature type="compositionally biased region" description="Basic and acidic residues" evidence="5">
    <location>
        <begin position="207"/>
        <end position="219"/>
    </location>
</feature>
<keyword evidence="2" id="KW-0238">DNA-binding</keyword>
<keyword evidence="3" id="KW-0804">Transcription</keyword>
<evidence type="ECO:0000256" key="2">
    <source>
        <dbReference type="ARBA" id="ARBA00023125"/>
    </source>
</evidence>
<dbReference type="PANTHER" id="PTHR32002">
    <property type="entry name" value="PROTEIN NLP8"/>
    <property type="match status" value="1"/>
</dbReference>
<evidence type="ECO:0000256" key="4">
    <source>
        <dbReference type="ARBA" id="ARBA00023242"/>
    </source>
</evidence>
<feature type="region of interest" description="Disordered" evidence="5">
    <location>
        <begin position="186"/>
        <end position="229"/>
    </location>
</feature>
<name>A0ABR2YS69_9CHLO</name>
<evidence type="ECO:0000256" key="3">
    <source>
        <dbReference type="ARBA" id="ARBA00023163"/>
    </source>
</evidence>
<evidence type="ECO:0000313" key="8">
    <source>
        <dbReference type="Proteomes" id="UP001491310"/>
    </source>
</evidence>
<dbReference type="PROSITE" id="PS51519">
    <property type="entry name" value="RWP_RK"/>
    <property type="match status" value="1"/>
</dbReference>
<proteinExistence type="predicted"/>
<keyword evidence="4" id="KW-0539">Nucleus</keyword>
<reference evidence="7 8" key="1">
    <citation type="journal article" date="2024" name="Nat. Commun.">
        <title>Phylogenomics reveals the evolutionary origins of lichenization in chlorophyte algae.</title>
        <authorList>
            <person name="Puginier C."/>
            <person name="Libourel C."/>
            <person name="Otte J."/>
            <person name="Skaloud P."/>
            <person name="Haon M."/>
            <person name="Grisel S."/>
            <person name="Petersen M."/>
            <person name="Berrin J.G."/>
            <person name="Delaux P.M."/>
            <person name="Dal Grande F."/>
            <person name="Keller J."/>
        </authorList>
    </citation>
    <scope>NUCLEOTIDE SEQUENCE [LARGE SCALE GENOMIC DNA]</scope>
    <source>
        <strain evidence="7 8">SAG 216-7</strain>
    </source>
</reference>
<dbReference type="Pfam" id="PF02042">
    <property type="entry name" value="RWP-RK"/>
    <property type="match status" value="1"/>
</dbReference>
<organism evidence="7 8">
    <name type="scientific">Coccomyxa subellipsoidea</name>
    <dbReference type="NCBI Taxonomy" id="248742"/>
    <lineage>
        <taxon>Eukaryota</taxon>
        <taxon>Viridiplantae</taxon>
        <taxon>Chlorophyta</taxon>
        <taxon>core chlorophytes</taxon>
        <taxon>Trebouxiophyceae</taxon>
        <taxon>Trebouxiophyceae incertae sedis</taxon>
        <taxon>Coccomyxaceae</taxon>
        <taxon>Coccomyxa</taxon>
    </lineage>
</organism>
<dbReference type="EMBL" id="JALJOT010000006">
    <property type="protein sequence ID" value="KAK9909752.1"/>
    <property type="molecule type" value="Genomic_DNA"/>
</dbReference>
<dbReference type="PANTHER" id="PTHR32002:SF41">
    <property type="entry name" value="PROTEIN NLP8"/>
    <property type="match status" value="1"/>
</dbReference>
<feature type="compositionally biased region" description="Polar residues" evidence="5">
    <location>
        <begin position="433"/>
        <end position="451"/>
    </location>
</feature>
<evidence type="ECO:0000259" key="6">
    <source>
        <dbReference type="PROSITE" id="PS51519"/>
    </source>
</evidence>
<gene>
    <name evidence="7" type="ORF">WJX75_006919</name>
</gene>
<feature type="region of interest" description="Disordered" evidence="5">
    <location>
        <begin position="398"/>
        <end position="483"/>
    </location>
</feature>
<dbReference type="InterPro" id="IPR003035">
    <property type="entry name" value="RWP-RK_dom"/>
</dbReference>
<dbReference type="InterPro" id="IPR045012">
    <property type="entry name" value="NLP"/>
</dbReference>
<sequence>MKLAQVVVKFTSSLSSTGTGTLSQIWLPSISEDGSVVLGTQGVPFSVSGTVDLLALFRCISCRFKFTTDVTDPSNMGVVGRVFASGEPEFSHNVQTYNKSVYLRVSDAQRCRVHSTMLLPMYMEPQRDHPFAVFEVCQTEKNVLFPSLVDLFQRCLEDVNLYTVDIEKHSMGIGLRADSLQRLKAASGSGAADTPAEDPPRASSGAKGEKTADSEDKGGRAGQGLPLTSTCQLPTPFQDPHLQQGGSVNGSHFTTYGMPAQKQGGGKSEGMARLVSVGNRLELDLEPLPMTSKGGGGGHCALESGRQWSEALGSKRPSMRLEVGLPDAAAAMQTGFEGEKAGFAGQLSTFGIHYAAIPPREMAQFGVGLREAAANLRICPTTLKRACRRHGITRWPRRQLAKLNRSEGSKSDGSGDLPHIKVEGSYRSGGRVSGQQPAVSSAASPRTSSQLGAERREGVTTRSFSAATSAGRAAIPEGSSPGILSSLDFPSDIQQQPFYLSGNPSSTGILDLFQSIGPTGSAGMVQQSHGGPILHPDDMLW</sequence>
<dbReference type="Proteomes" id="UP001491310">
    <property type="component" value="Unassembled WGS sequence"/>
</dbReference>
<evidence type="ECO:0000256" key="1">
    <source>
        <dbReference type="ARBA" id="ARBA00023015"/>
    </source>
</evidence>
<protein>
    <recommendedName>
        <fullName evidence="6">RWP-RK domain-containing protein</fullName>
    </recommendedName>
</protein>
<evidence type="ECO:0000313" key="7">
    <source>
        <dbReference type="EMBL" id="KAK9909752.1"/>
    </source>
</evidence>
<keyword evidence="1" id="KW-0805">Transcription regulation</keyword>
<feature type="domain" description="RWP-RK" evidence="6">
    <location>
        <begin position="339"/>
        <end position="423"/>
    </location>
</feature>
<comment type="caution">
    <text evidence="7">The sequence shown here is derived from an EMBL/GenBank/DDBJ whole genome shotgun (WGS) entry which is preliminary data.</text>
</comment>
<evidence type="ECO:0000256" key="5">
    <source>
        <dbReference type="SAM" id="MobiDB-lite"/>
    </source>
</evidence>
<keyword evidence="8" id="KW-1185">Reference proteome</keyword>
<feature type="region of interest" description="Disordered" evidence="5">
    <location>
        <begin position="521"/>
        <end position="541"/>
    </location>
</feature>
<accession>A0ABR2YS69</accession>